<evidence type="ECO:0000256" key="3">
    <source>
        <dbReference type="ARBA" id="ARBA00022679"/>
    </source>
</evidence>
<dbReference type="Gene3D" id="3.30.1330.30">
    <property type="match status" value="1"/>
</dbReference>
<keyword evidence="7" id="KW-1185">Reference proteome</keyword>
<evidence type="ECO:0000256" key="1">
    <source>
        <dbReference type="ARBA" id="ARBA00007228"/>
    </source>
</evidence>
<evidence type="ECO:0000259" key="5">
    <source>
        <dbReference type="Pfam" id="PF22435"/>
    </source>
</evidence>
<dbReference type="PANTHER" id="PTHR43191">
    <property type="entry name" value="RRNA METHYLTRANSFERASE 3"/>
    <property type="match status" value="1"/>
</dbReference>
<protein>
    <submittedName>
        <fullName evidence="6">TrmH family RNA methyltransferase</fullName>
    </submittedName>
</protein>
<dbReference type="InterPro" id="IPR029028">
    <property type="entry name" value="Alpha/beta_knot_MTases"/>
</dbReference>
<dbReference type="EMBL" id="JACHFN010000001">
    <property type="protein sequence ID" value="MBB5232902.1"/>
    <property type="molecule type" value="Genomic_DNA"/>
</dbReference>
<comment type="caution">
    <text evidence="6">The sequence shown here is derived from an EMBL/GenBank/DDBJ whole genome shotgun (WGS) entry which is preliminary data.</text>
</comment>
<evidence type="ECO:0000259" key="4">
    <source>
        <dbReference type="Pfam" id="PF00588"/>
    </source>
</evidence>
<dbReference type="GO" id="GO:0008173">
    <property type="term" value="F:RNA methyltransferase activity"/>
    <property type="evidence" value="ECO:0007669"/>
    <property type="project" value="InterPro"/>
</dbReference>
<dbReference type="RefSeq" id="WP_184024490.1">
    <property type="nucleotide sequence ID" value="NZ_JACHFN010000001.1"/>
</dbReference>
<reference evidence="6 7" key="1">
    <citation type="submission" date="2020-08" db="EMBL/GenBank/DDBJ databases">
        <title>Genomic Encyclopedia of Type Strains, Phase IV (KMG-IV): sequencing the most valuable type-strain genomes for metagenomic binning, comparative biology and taxonomic classification.</title>
        <authorList>
            <person name="Goeker M."/>
        </authorList>
    </citation>
    <scope>NUCLEOTIDE SEQUENCE [LARGE SCALE GENOMIC DNA]</scope>
    <source>
        <strain evidence="6 7">DSM 101791</strain>
    </source>
</reference>
<dbReference type="Pfam" id="PF22435">
    <property type="entry name" value="MRM3-like_sub_bind"/>
    <property type="match status" value="1"/>
</dbReference>
<comment type="similarity">
    <text evidence="1">Belongs to the class IV-like SAM-binding methyltransferase superfamily. RNA methyltransferase TrmH family.</text>
</comment>
<dbReference type="Gene3D" id="3.40.1280.10">
    <property type="match status" value="1"/>
</dbReference>
<proteinExistence type="inferred from homology"/>
<dbReference type="InterPro" id="IPR053888">
    <property type="entry name" value="MRM3-like_sub_bind"/>
</dbReference>
<evidence type="ECO:0000313" key="6">
    <source>
        <dbReference type="EMBL" id="MBB5232902.1"/>
    </source>
</evidence>
<dbReference type="PANTHER" id="PTHR43191:SF2">
    <property type="entry name" value="RRNA METHYLTRANSFERASE 3, MITOCHONDRIAL"/>
    <property type="match status" value="1"/>
</dbReference>
<keyword evidence="2 6" id="KW-0489">Methyltransferase</keyword>
<dbReference type="InterPro" id="IPR051259">
    <property type="entry name" value="rRNA_Methyltransferase"/>
</dbReference>
<dbReference type="InterPro" id="IPR029026">
    <property type="entry name" value="tRNA_m1G_MTases_N"/>
</dbReference>
<sequence>MSLPPAPITSLQNPHVKRLVRLRNRRERDREGVILIEGARELARAAAAGLVPQTLYTCPPLYSPEAHEVESGLPGPRQPLSRDAFEKVSGRENPDGLLAVVPAPAPRLPDPAGDALLVVLHGLEKPGNIGAILRTADAVGASGVLVLGRGADVYSPGVIRASQGSVFSVPVAALGEEEALAYLAGHQFTRVACTPDAPREYWDAPLTGRVALVLGAEHAGLPPEWRTSDLSVRIPMHGEADSLNVATAAALVLYETLRQRR</sequence>
<dbReference type="InterPro" id="IPR001537">
    <property type="entry name" value="SpoU_MeTrfase"/>
</dbReference>
<feature type="domain" description="tRNA/rRNA methyltransferase SpoU type" evidence="4">
    <location>
        <begin position="116"/>
        <end position="254"/>
    </location>
</feature>
<name>A0A7W8GCB1_9DEIO</name>
<gene>
    <name evidence="6" type="ORF">HNQ09_000319</name>
</gene>
<dbReference type="Proteomes" id="UP000525389">
    <property type="component" value="Unassembled WGS sequence"/>
</dbReference>
<dbReference type="GO" id="GO:0003723">
    <property type="term" value="F:RNA binding"/>
    <property type="evidence" value="ECO:0007669"/>
    <property type="project" value="InterPro"/>
</dbReference>
<dbReference type="GO" id="GO:0006396">
    <property type="term" value="P:RNA processing"/>
    <property type="evidence" value="ECO:0007669"/>
    <property type="project" value="InterPro"/>
</dbReference>
<evidence type="ECO:0000256" key="2">
    <source>
        <dbReference type="ARBA" id="ARBA00022603"/>
    </source>
</evidence>
<dbReference type="AlphaFoldDB" id="A0A7W8GCB1"/>
<dbReference type="Pfam" id="PF00588">
    <property type="entry name" value="SpoU_methylase"/>
    <property type="match status" value="1"/>
</dbReference>
<dbReference type="SUPFAM" id="SSF75217">
    <property type="entry name" value="alpha/beta knot"/>
    <property type="match status" value="1"/>
</dbReference>
<dbReference type="GO" id="GO:0032259">
    <property type="term" value="P:methylation"/>
    <property type="evidence" value="ECO:0007669"/>
    <property type="project" value="UniProtKB-KW"/>
</dbReference>
<evidence type="ECO:0000313" key="7">
    <source>
        <dbReference type="Proteomes" id="UP000525389"/>
    </source>
</evidence>
<dbReference type="SUPFAM" id="SSF55315">
    <property type="entry name" value="L30e-like"/>
    <property type="match status" value="1"/>
</dbReference>
<accession>A0A7W8GCB1</accession>
<dbReference type="InterPro" id="IPR029064">
    <property type="entry name" value="Ribosomal_eL30-like_sf"/>
</dbReference>
<organism evidence="6 7">
    <name type="scientific">Deinococcus budaensis</name>
    <dbReference type="NCBI Taxonomy" id="1665626"/>
    <lineage>
        <taxon>Bacteria</taxon>
        <taxon>Thermotogati</taxon>
        <taxon>Deinococcota</taxon>
        <taxon>Deinococci</taxon>
        <taxon>Deinococcales</taxon>
        <taxon>Deinococcaceae</taxon>
        <taxon>Deinococcus</taxon>
    </lineage>
</organism>
<feature type="domain" description="MRM3-like substrate binding" evidence="5">
    <location>
        <begin position="13"/>
        <end position="99"/>
    </location>
</feature>
<keyword evidence="3 6" id="KW-0808">Transferase</keyword>